<evidence type="ECO:0000256" key="1">
    <source>
        <dbReference type="SAM" id="Phobius"/>
    </source>
</evidence>
<sequence length="472" mass="52653">MRRLNLLLVLALLTAHTLADPRPEDFAYSYTIKTPTGSAIYELPIPEAIYAKVVQADLSDIAVFNADNETVPHAFLRAIQPEPVIPAPVTLPLFPVAATQAQLTQGLTLKLLTDFSDAVIELQQQNTNPSSVVNSYIVDISKRTSTIKSLQVVWQPGKITTVTQIRVETSDDLSHWRKLVSGATLAQLRYAGNTFIRDTIEIPREQGKYLKIHWPAGSDGALIQSVRAQFYAGKNTPTWQHNIYPGKPADDAQSFGFDYEIPAYLPIRQIRVNLEQTNSLLQGRIYSRSAPDQAWHLRHRGLHYRLQFPVTDLDSPMAGQQHRLLLPAAVLDSPAINVPLTTDRFWRVEYDRDRSSLGSDIPALEFGWQTDPLVFLARGKAPFTLAYGSARVKTRQAPVARLLDDIKQAFATLPVTYASLGEAHPPGSSAVLLPQPPPLPWRNWLLWASLIGAVLVLAILAWRLHRQIKGRE</sequence>
<protein>
    <recommendedName>
        <fullName evidence="3">DUF3999 domain-containing protein</fullName>
    </recommendedName>
</protein>
<accession>A0A3B0YM65</accession>
<keyword evidence="1" id="KW-0812">Transmembrane</keyword>
<dbReference type="Pfam" id="PF13163">
    <property type="entry name" value="DUF3999"/>
    <property type="match status" value="1"/>
</dbReference>
<dbReference type="EMBL" id="UOFK01000292">
    <property type="protein sequence ID" value="VAW82015.1"/>
    <property type="molecule type" value="Genomic_DNA"/>
</dbReference>
<feature type="transmembrane region" description="Helical" evidence="1">
    <location>
        <begin position="444"/>
        <end position="462"/>
    </location>
</feature>
<dbReference type="Gene3D" id="2.60.120.260">
    <property type="entry name" value="Galactose-binding domain-like"/>
    <property type="match status" value="1"/>
</dbReference>
<dbReference type="InterPro" id="IPR025060">
    <property type="entry name" value="DUF3999"/>
</dbReference>
<keyword evidence="1" id="KW-0472">Membrane</keyword>
<keyword evidence="1" id="KW-1133">Transmembrane helix</keyword>
<name>A0A3B0YM65_9ZZZZ</name>
<evidence type="ECO:0000313" key="2">
    <source>
        <dbReference type="EMBL" id="VAW82015.1"/>
    </source>
</evidence>
<dbReference type="AlphaFoldDB" id="A0A3B0YM65"/>
<proteinExistence type="predicted"/>
<evidence type="ECO:0008006" key="3">
    <source>
        <dbReference type="Google" id="ProtNLM"/>
    </source>
</evidence>
<reference evidence="2" key="1">
    <citation type="submission" date="2018-06" db="EMBL/GenBank/DDBJ databases">
        <authorList>
            <person name="Zhirakovskaya E."/>
        </authorList>
    </citation>
    <scope>NUCLEOTIDE SEQUENCE</scope>
</reference>
<gene>
    <name evidence="2" type="ORF">MNBD_GAMMA13-1117</name>
</gene>
<organism evidence="2">
    <name type="scientific">hydrothermal vent metagenome</name>
    <dbReference type="NCBI Taxonomy" id="652676"/>
    <lineage>
        <taxon>unclassified sequences</taxon>
        <taxon>metagenomes</taxon>
        <taxon>ecological metagenomes</taxon>
    </lineage>
</organism>